<evidence type="ECO:0000256" key="1">
    <source>
        <dbReference type="SAM" id="MobiDB-lite"/>
    </source>
</evidence>
<evidence type="ECO:0008006" key="4">
    <source>
        <dbReference type="Google" id="ProtNLM"/>
    </source>
</evidence>
<accession>A0ABY6HNX7</accession>
<protein>
    <recommendedName>
        <fullName evidence="4">YkgJ family cysteine cluster protein</fullName>
    </recommendedName>
</protein>
<dbReference type="PANTHER" id="PTHR35866">
    <property type="entry name" value="PUTATIVE-RELATED"/>
    <property type="match status" value="1"/>
</dbReference>
<name>A0ABY6HNX7_9ARCH</name>
<dbReference type="PANTHER" id="PTHR35866:SF1">
    <property type="entry name" value="YKGJ FAMILY CYSTEINE CLUSTER PROTEIN"/>
    <property type="match status" value="1"/>
</dbReference>
<feature type="region of interest" description="Disordered" evidence="1">
    <location>
        <begin position="282"/>
        <end position="317"/>
    </location>
</feature>
<dbReference type="Proteomes" id="UP001208689">
    <property type="component" value="Chromosome"/>
</dbReference>
<sequence length="317" mass="36731">MSLSENEEIRDYFNGWLDAMMAVYGEVLEEWEENNYVQPFPDAQVTFKCNDCGKCCNFEQHDVWVYPSDMVKWLNEYETEKWIPLYLCALLPVQDLDGITGLGLPSQKNLTNQYREIMKKIKDKTIVQTLQAILDQLKVLNPSFDEKSDFCVYYNTNPKQGTGHCSIYKQRPIQCRSYPYDFPQFTKFVIPGQTEEIDLEDLPRCPPKTYTHGDPKQGVLTNADQRENVTFEKANYRTSSIIHDWAEESLDWKGLVEEDIGDIILEIFHKGILNLWRKSKVFPKPGGSNKGAGKRYVAGKRPQKSTSFKGKKKYSKN</sequence>
<gene>
    <name evidence="2" type="ORF">NEF87_001395</name>
</gene>
<feature type="compositionally biased region" description="Basic residues" evidence="1">
    <location>
        <begin position="297"/>
        <end position="317"/>
    </location>
</feature>
<keyword evidence="3" id="KW-1185">Reference proteome</keyword>
<reference evidence="2" key="1">
    <citation type="submission" date="2022-09" db="EMBL/GenBank/DDBJ databases">
        <title>Actin cytoskeleton and complex cell architecture in an #Asgard archaeon.</title>
        <authorList>
            <person name="Ponce Toledo R.I."/>
            <person name="Schleper C."/>
            <person name="Rodrigues Oliveira T."/>
            <person name="Wollweber F."/>
            <person name="Xu J."/>
            <person name="Rittmann S."/>
            <person name="Klingl A."/>
            <person name="Pilhofer M."/>
        </authorList>
    </citation>
    <scope>NUCLEOTIDE SEQUENCE</scope>
    <source>
        <strain evidence="2">B-35</strain>
    </source>
</reference>
<dbReference type="EMBL" id="CP104013">
    <property type="protein sequence ID" value="UYP45110.1"/>
    <property type="molecule type" value="Genomic_DNA"/>
</dbReference>
<evidence type="ECO:0000313" key="3">
    <source>
        <dbReference type="Proteomes" id="UP001208689"/>
    </source>
</evidence>
<evidence type="ECO:0000313" key="2">
    <source>
        <dbReference type="EMBL" id="UYP45110.1"/>
    </source>
</evidence>
<proteinExistence type="predicted"/>
<organism evidence="2 3">
    <name type="scientific">Candidatus Lokiarchaeum ossiferum</name>
    <dbReference type="NCBI Taxonomy" id="2951803"/>
    <lineage>
        <taxon>Archaea</taxon>
        <taxon>Promethearchaeati</taxon>
        <taxon>Promethearchaeota</taxon>
        <taxon>Promethearchaeia</taxon>
        <taxon>Promethearchaeales</taxon>
        <taxon>Promethearchaeaceae</taxon>
        <taxon>Candidatus Lokiarchaeum</taxon>
    </lineage>
</organism>